<dbReference type="PANTHER" id="PTHR43016:SF13">
    <property type="entry name" value="PRESEQUENCE PROTEASE, MITOCHONDRIAL"/>
    <property type="match status" value="1"/>
</dbReference>
<organism evidence="3 4">
    <name type="scientific">Clostridium acidisoli DSM 12555</name>
    <dbReference type="NCBI Taxonomy" id="1121291"/>
    <lineage>
        <taxon>Bacteria</taxon>
        <taxon>Bacillati</taxon>
        <taxon>Bacillota</taxon>
        <taxon>Clostridia</taxon>
        <taxon>Eubacteriales</taxon>
        <taxon>Clostridiaceae</taxon>
        <taxon>Clostridium</taxon>
    </lineage>
</organism>
<dbReference type="Pfam" id="PF22516">
    <property type="entry name" value="PreP_C"/>
    <property type="match status" value="1"/>
</dbReference>
<dbReference type="SUPFAM" id="SSF63411">
    <property type="entry name" value="LuxS/MPP-like metallohydrolase"/>
    <property type="match status" value="4"/>
</dbReference>
<dbReference type="GO" id="GO:0004222">
    <property type="term" value="F:metalloendopeptidase activity"/>
    <property type="evidence" value="ECO:0007669"/>
    <property type="project" value="TreeGrafter"/>
</dbReference>
<accession>A0A1W1X763</accession>
<dbReference type="Gene3D" id="3.30.830.10">
    <property type="entry name" value="Metalloenzyme, LuxS/M16 peptidase-like"/>
    <property type="match status" value="4"/>
</dbReference>
<dbReference type="InterPro" id="IPR007863">
    <property type="entry name" value="Peptidase_M16_C"/>
</dbReference>
<evidence type="ECO:0000259" key="2">
    <source>
        <dbReference type="SMART" id="SM01264"/>
    </source>
</evidence>
<gene>
    <name evidence="3" type="ORF">SAMN02745134_00889</name>
</gene>
<dbReference type="STRING" id="1121291.SAMN02745134_00889"/>
<dbReference type="InterPro" id="IPR011249">
    <property type="entry name" value="Metalloenz_LuxS/M16"/>
</dbReference>
<feature type="domain" description="Peptidase M16C associated" evidence="2">
    <location>
        <begin position="465"/>
        <end position="715"/>
    </location>
</feature>
<dbReference type="OrthoDB" id="9762027at2"/>
<evidence type="ECO:0000313" key="4">
    <source>
        <dbReference type="Proteomes" id="UP000192468"/>
    </source>
</evidence>
<dbReference type="Pfam" id="PF05193">
    <property type="entry name" value="Peptidase_M16_C"/>
    <property type="match status" value="1"/>
</dbReference>
<dbReference type="InterPro" id="IPR011765">
    <property type="entry name" value="Pept_M16_N"/>
</dbReference>
<proteinExistence type="predicted"/>
<protein>
    <recommendedName>
        <fullName evidence="2">Peptidase M16C associated domain-containing protein</fullName>
    </recommendedName>
</protein>
<evidence type="ECO:0000256" key="1">
    <source>
        <dbReference type="SAM" id="Coils"/>
    </source>
</evidence>
<dbReference type="GO" id="GO:0016485">
    <property type="term" value="P:protein processing"/>
    <property type="evidence" value="ECO:0007669"/>
    <property type="project" value="TreeGrafter"/>
</dbReference>
<sequence length="976" mass="112418">MSCFKNGEVYHGFKFLQEEDINGIKSKALMFEHIKSGAKLIHLDNDEDNKVFSISFRTPPKDSTGVFHILEHSVLCGSSKYPVKEPFVELLKGSLNTFLNAFTFSDKTMYPVASKNDKDFVNLIGVYMDAVFHPNIYKYEEIFKQEGWHYELDSADKEITYKGVVYNEMKGAFSSPDGILMRKIQNSLFPDTAYGFESGGDPENIPDLTYKNFIEAHKKYYSPANSYIYLYGNMNLDEKLEYLDKEYLNSYEKIQVDSKIEIQKPIGTSKEVVEEYPILQGESEEDKTYLSLNFAVSRSTNPETYLAFDIIEYLLMESSAAPLKKALLAANIGKDVYGIYDNSIIQPYFGIIVKNSNEDKKEQFKKIVFETLKNLVDDGIDKKLIEAAINVKEFQLREADFGNMPKGLIYSIKAMDSWLYDENPLINLKFEATLQKIKKALTENYFESLIKKYLIDSKHESLVIVKPSKTVAEKALKAENEKLKKLKESLNNVELNKLVEDTEKLKKRQASEDSPEDIRKIPTLDIEDIDKKSEEMPIVETEIHGIKTLYHEIFTNKIAYFNLYFDSSKTEQDKIQYLSLLSEVLGKVDTEKYEYGELSNEINIKTGDITFTNNAYGNKDSVDEYNPKFIVKVKVLSDKIVDSLEIINQIVNTSSFESKKRLKEIIQGVKAKMEIAIMQNGHSVSVGRLSSYFSSTGKYNERLNGIDFYRFICDIDKNIDKRYEEIRKNLKAVSKLIFNKDNLIVGFTGEKEIYKEFETSLKVLNIENNNISSSVKLVNVKNSAENEGFTTSSKIQYVAKGFNFRELGYNYSGKMEVLKNILDLNYLWNNIRVMGGAYGCGVLITQSGNCEFYSYRDPNLKETLSIYDNAYKFVKDFNADNYEMTKYIIGTISNLDRILTPRKKGEKADENYFRKISSADIQKNREEVLSTKVEDIRNYFKMLKDVMDKNYLCVIGNELKIKESKDKFNKVTEIFM</sequence>
<evidence type="ECO:0000313" key="3">
    <source>
        <dbReference type="EMBL" id="SMC19637.1"/>
    </source>
</evidence>
<dbReference type="FunFam" id="3.30.830.10:FF:000034">
    <property type="entry name" value="presequence protease 1, chloroplastic/mitochondrial"/>
    <property type="match status" value="1"/>
</dbReference>
<keyword evidence="1" id="KW-0175">Coiled coil</keyword>
<dbReference type="Proteomes" id="UP000192468">
    <property type="component" value="Unassembled WGS sequence"/>
</dbReference>
<dbReference type="SMART" id="SM01264">
    <property type="entry name" value="M16C_associated"/>
    <property type="match status" value="1"/>
</dbReference>
<reference evidence="3 4" key="1">
    <citation type="submission" date="2017-04" db="EMBL/GenBank/DDBJ databases">
        <authorList>
            <person name="Afonso C.L."/>
            <person name="Miller P.J."/>
            <person name="Scott M.A."/>
            <person name="Spackman E."/>
            <person name="Goraichik I."/>
            <person name="Dimitrov K.M."/>
            <person name="Suarez D.L."/>
            <person name="Swayne D.E."/>
        </authorList>
    </citation>
    <scope>NUCLEOTIDE SEQUENCE [LARGE SCALE GENOMIC DNA]</scope>
    <source>
        <strain evidence="3 4">DSM 12555</strain>
    </source>
</reference>
<dbReference type="Pfam" id="PF00675">
    <property type="entry name" value="Peptidase_M16"/>
    <property type="match status" value="1"/>
</dbReference>
<feature type="coiled-coil region" evidence="1">
    <location>
        <begin position="469"/>
        <end position="496"/>
    </location>
</feature>
<dbReference type="EMBL" id="FWXH01000002">
    <property type="protein sequence ID" value="SMC19637.1"/>
    <property type="molecule type" value="Genomic_DNA"/>
</dbReference>
<name>A0A1W1X763_9CLOT</name>
<dbReference type="GO" id="GO:0046872">
    <property type="term" value="F:metal ion binding"/>
    <property type="evidence" value="ECO:0007669"/>
    <property type="project" value="InterPro"/>
</dbReference>
<dbReference type="PANTHER" id="PTHR43016">
    <property type="entry name" value="PRESEQUENCE PROTEASE"/>
    <property type="match status" value="1"/>
</dbReference>
<dbReference type="InterPro" id="IPR013578">
    <property type="entry name" value="Peptidase_M16C_assoc"/>
</dbReference>
<dbReference type="AlphaFoldDB" id="A0A1W1X763"/>
<dbReference type="RefSeq" id="WP_084114099.1">
    <property type="nucleotide sequence ID" value="NZ_FWXH01000002.1"/>
</dbReference>
<dbReference type="Pfam" id="PF08367">
    <property type="entry name" value="M16C_assoc"/>
    <property type="match status" value="1"/>
</dbReference>
<keyword evidence="4" id="KW-1185">Reference proteome</keyword>
<dbReference type="InterPro" id="IPR055130">
    <property type="entry name" value="PreP_C"/>
</dbReference>